<dbReference type="Proteomes" id="UP001208656">
    <property type="component" value="Unassembled WGS sequence"/>
</dbReference>
<dbReference type="Gene3D" id="3.20.20.70">
    <property type="entry name" value="Aldolase class I"/>
    <property type="match status" value="1"/>
</dbReference>
<dbReference type="InterPro" id="IPR003830">
    <property type="entry name" value="ComA_synth"/>
</dbReference>
<dbReference type="InterPro" id="IPR036112">
    <property type="entry name" value="ComA_synth_sf"/>
</dbReference>
<keyword evidence="3" id="KW-1185">Reference proteome</keyword>
<comment type="similarity">
    <text evidence="1">Belongs to the phosphosulfolactate synthase family.</text>
</comment>
<dbReference type="InterPro" id="IPR013785">
    <property type="entry name" value="Aldolase_TIM"/>
</dbReference>
<protein>
    <submittedName>
        <fullName evidence="2">Phosphosulfolactate synthase</fullName>
    </submittedName>
</protein>
<name>A0ABT2WE35_9BACI</name>
<sequence>MNFLTLPKRTTGVRKFGITSIIDLGLTIDQLSSILKDYSELIDFAKIGIGTAYITPNLSEKIRLYQNHNVIPYFGGTLFEKCYHQNKLAEFVDFLHSQKVDWIEISCGTIDIPLEERINIIKNLKHEFNVLAEVGSKDSNKALSTEDWINEMYSLLDAGSQYCITEGRQSGTAGIYQTNGQVRMDVFQELTSNVNINRIIFEAPTAKQQMFFINQIGANVNLGNVKPEDVLILEAERCGLRSETFFLED</sequence>
<evidence type="ECO:0000313" key="3">
    <source>
        <dbReference type="Proteomes" id="UP001208656"/>
    </source>
</evidence>
<dbReference type="Pfam" id="PF02679">
    <property type="entry name" value="ComA"/>
    <property type="match status" value="1"/>
</dbReference>
<proteinExistence type="inferred from homology"/>
<dbReference type="EMBL" id="JAOUSE010000011">
    <property type="protein sequence ID" value="MCU9593947.1"/>
    <property type="molecule type" value="Genomic_DNA"/>
</dbReference>
<reference evidence="2 3" key="1">
    <citation type="submission" date="2022-10" db="EMBL/GenBank/DDBJ databases">
        <title>Description of Fervidibacillus gen. nov. in the family Fervidibacillaceae fam. nov. with two species, Fervidibacillus albus sp. nov., and Fervidibacillus halotolerans sp. nov., isolated from tidal flat sediments.</title>
        <authorList>
            <person name="Kwon K.K."/>
            <person name="Yang S.-H."/>
        </authorList>
    </citation>
    <scope>NUCLEOTIDE SEQUENCE [LARGE SCALE GENOMIC DNA]</scope>
    <source>
        <strain evidence="2 3">DSM 23332</strain>
    </source>
</reference>
<evidence type="ECO:0000313" key="2">
    <source>
        <dbReference type="EMBL" id="MCU9593947.1"/>
    </source>
</evidence>
<accession>A0ABT2WE35</accession>
<comment type="caution">
    <text evidence="2">The sequence shown here is derived from an EMBL/GenBank/DDBJ whole genome shotgun (WGS) entry which is preliminary data.</text>
</comment>
<dbReference type="RefSeq" id="WP_173658680.1">
    <property type="nucleotide sequence ID" value="NZ_JAOUSE010000011.1"/>
</dbReference>
<dbReference type="SUPFAM" id="SSF102110">
    <property type="entry name" value="(2r)-phospho-3-sulfolactate synthase ComA"/>
    <property type="match status" value="1"/>
</dbReference>
<gene>
    <name evidence="2" type="ORF">OEV82_05710</name>
</gene>
<evidence type="ECO:0000256" key="1">
    <source>
        <dbReference type="ARBA" id="ARBA00010424"/>
    </source>
</evidence>
<organism evidence="2 3">
    <name type="scientific">Pallidibacillus thermolactis</name>
    <dbReference type="NCBI Taxonomy" id="251051"/>
    <lineage>
        <taxon>Bacteria</taxon>
        <taxon>Bacillati</taxon>
        <taxon>Bacillota</taxon>
        <taxon>Bacilli</taxon>
        <taxon>Bacillales</taxon>
        <taxon>Bacillaceae</taxon>
        <taxon>Pallidibacillus</taxon>
    </lineage>
</organism>